<dbReference type="EMBL" id="GEDG01033668">
    <property type="protein sequence ID" value="JAP10142.1"/>
    <property type="molecule type" value="Transcribed_RNA"/>
</dbReference>
<organism evidence="1">
    <name type="scientific">Solanum chacoense</name>
    <name type="common">Chaco potato</name>
    <dbReference type="NCBI Taxonomy" id="4108"/>
    <lineage>
        <taxon>Eukaryota</taxon>
        <taxon>Viridiplantae</taxon>
        <taxon>Streptophyta</taxon>
        <taxon>Embryophyta</taxon>
        <taxon>Tracheophyta</taxon>
        <taxon>Spermatophyta</taxon>
        <taxon>Magnoliopsida</taxon>
        <taxon>eudicotyledons</taxon>
        <taxon>Gunneridae</taxon>
        <taxon>Pentapetalae</taxon>
        <taxon>asterids</taxon>
        <taxon>lamiids</taxon>
        <taxon>Solanales</taxon>
        <taxon>Solanaceae</taxon>
        <taxon>Solanoideae</taxon>
        <taxon>Solaneae</taxon>
        <taxon>Solanum</taxon>
    </lineage>
</organism>
<proteinExistence type="predicted"/>
<protein>
    <submittedName>
        <fullName evidence="1">Putative ovule protein</fullName>
    </submittedName>
</protein>
<sequence length="100" mass="11528">MCAIEEPKDLAYMTVEPMESSLQAYEEKNKRRKEEPLEQLLKTKYPIKIKEVKKDITLVEEQKASTTTLTMKGEANNHLEVVVVDNEEEDHVAIIKVPTK</sequence>
<dbReference type="AlphaFoldDB" id="A0A0V0GQ39"/>
<evidence type="ECO:0000313" key="1">
    <source>
        <dbReference type="EMBL" id="JAP10142.1"/>
    </source>
</evidence>
<reference evidence="1" key="1">
    <citation type="submission" date="2015-12" db="EMBL/GenBank/DDBJ databases">
        <title>Gene expression during late stages of embryo sac development: a critical building block for successful pollen-pistil interactions.</title>
        <authorList>
            <person name="Liu Y."/>
            <person name="Joly V."/>
            <person name="Sabar M."/>
            <person name="Matton D.P."/>
        </authorList>
    </citation>
    <scope>NUCLEOTIDE SEQUENCE</scope>
</reference>
<accession>A0A0V0GQ39</accession>
<name>A0A0V0GQ39_SOLCH</name>